<dbReference type="PATRIC" id="fig|1658765.3.peg.369"/>
<dbReference type="InterPro" id="IPR053927">
    <property type="entry name" value="FlgK_helical"/>
</dbReference>
<feature type="domain" description="Flagellar basal-body/hook protein C-terminal" evidence="8">
    <location>
        <begin position="657"/>
        <end position="695"/>
    </location>
</feature>
<keyword evidence="10" id="KW-0969">Cilium</keyword>
<dbReference type="PANTHER" id="PTHR30033">
    <property type="entry name" value="FLAGELLAR HOOK-ASSOCIATED PROTEIN 1"/>
    <property type="match status" value="1"/>
</dbReference>
<dbReference type="GO" id="GO:0005576">
    <property type="term" value="C:extracellular region"/>
    <property type="evidence" value="ECO:0007669"/>
    <property type="project" value="UniProtKB-SubCell"/>
</dbReference>
<dbReference type="RefSeq" id="WP_048494438.1">
    <property type="nucleotide sequence ID" value="NZ_LFBU01000001.1"/>
</dbReference>
<evidence type="ECO:0000256" key="1">
    <source>
        <dbReference type="ARBA" id="ARBA00004365"/>
    </source>
</evidence>
<dbReference type="Pfam" id="PF00460">
    <property type="entry name" value="Flg_bb_rod"/>
    <property type="match status" value="1"/>
</dbReference>
<dbReference type="InterPro" id="IPR001444">
    <property type="entry name" value="Flag_bb_rod_N"/>
</dbReference>
<keyword evidence="5" id="KW-0964">Secreted</keyword>
<dbReference type="SUPFAM" id="SSF64518">
    <property type="entry name" value="Phase 1 flagellin"/>
    <property type="match status" value="2"/>
</dbReference>
<dbReference type="GO" id="GO:0044780">
    <property type="term" value="P:bacterial-type flagellum assembly"/>
    <property type="evidence" value="ECO:0007669"/>
    <property type="project" value="InterPro"/>
</dbReference>
<comment type="subcellular location">
    <subcellularLocation>
        <location evidence="1">Bacterial flagellum</location>
    </subcellularLocation>
    <subcellularLocation>
        <location evidence="2">Secreted</location>
    </subcellularLocation>
</comment>
<accession>A0A0J7J6P3</accession>
<organism evidence="10 11">
    <name type="scientific">Marinobacter subterrani</name>
    <dbReference type="NCBI Taxonomy" id="1658765"/>
    <lineage>
        <taxon>Bacteria</taxon>
        <taxon>Pseudomonadati</taxon>
        <taxon>Pseudomonadota</taxon>
        <taxon>Gammaproteobacteria</taxon>
        <taxon>Pseudomonadales</taxon>
        <taxon>Marinobacteraceae</taxon>
        <taxon>Marinobacter</taxon>
    </lineage>
</organism>
<comment type="similarity">
    <text evidence="3">Belongs to the flagella basal body rod proteins family.</text>
</comment>
<dbReference type="Pfam" id="PF22638">
    <property type="entry name" value="FlgK_D1"/>
    <property type="match status" value="1"/>
</dbReference>
<dbReference type="STRING" id="1658765.Msub_10367"/>
<gene>
    <name evidence="10" type="ORF">Msub_10367</name>
</gene>
<feature type="domain" description="Flagellar basal body rod protein N-terminal" evidence="7">
    <location>
        <begin position="16"/>
        <end position="34"/>
    </location>
</feature>
<evidence type="ECO:0000313" key="10">
    <source>
        <dbReference type="EMBL" id="KMQ74193.1"/>
    </source>
</evidence>
<evidence type="ECO:0000313" key="11">
    <source>
        <dbReference type="Proteomes" id="UP000036102"/>
    </source>
</evidence>
<dbReference type="PRINTS" id="PR01005">
    <property type="entry name" value="FLGHOOKAP1"/>
</dbReference>
<dbReference type="AlphaFoldDB" id="A0A0J7J6P3"/>
<dbReference type="OrthoDB" id="9802553at2"/>
<dbReference type="NCBIfam" id="TIGR02492">
    <property type="entry name" value="flgK_ends"/>
    <property type="match status" value="1"/>
</dbReference>
<name>A0A0J7J6P3_9GAMM</name>
<dbReference type="InterPro" id="IPR010930">
    <property type="entry name" value="Flg_bb/hook_C_dom"/>
</dbReference>
<dbReference type="EMBL" id="LFBU01000001">
    <property type="protein sequence ID" value="KMQ74193.1"/>
    <property type="molecule type" value="Genomic_DNA"/>
</dbReference>
<dbReference type="InterPro" id="IPR002371">
    <property type="entry name" value="FlgK"/>
</dbReference>
<keyword evidence="11" id="KW-1185">Reference proteome</keyword>
<dbReference type="Proteomes" id="UP000036102">
    <property type="component" value="Unassembled WGS sequence"/>
</dbReference>
<evidence type="ECO:0000259" key="9">
    <source>
        <dbReference type="Pfam" id="PF22638"/>
    </source>
</evidence>
<dbReference type="Pfam" id="PF06429">
    <property type="entry name" value="Flg_bbr_C"/>
    <property type="match status" value="1"/>
</dbReference>
<feature type="domain" description="Flagellar hook-associated protein FlgK helical" evidence="9">
    <location>
        <begin position="92"/>
        <end position="326"/>
    </location>
</feature>
<evidence type="ECO:0000256" key="5">
    <source>
        <dbReference type="ARBA" id="ARBA00022525"/>
    </source>
</evidence>
<dbReference type="PANTHER" id="PTHR30033:SF1">
    <property type="entry name" value="FLAGELLAR HOOK-ASSOCIATED PROTEIN 1"/>
    <property type="match status" value="1"/>
</dbReference>
<evidence type="ECO:0000256" key="2">
    <source>
        <dbReference type="ARBA" id="ARBA00004613"/>
    </source>
</evidence>
<protein>
    <recommendedName>
        <fullName evidence="4">Flagellar hook-associated protein 1</fullName>
    </recommendedName>
</protein>
<comment type="caution">
    <text evidence="10">The sequence shown here is derived from an EMBL/GenBank/DDBJ whole genome shotgun (WGS) entry which is preliminary data.</text>
</comment>
<evidence type="ECO:0000256" key="6">
    <source>
        <dbReference type="ARBA" id="ARBA00023143"/>
    </source>
</evidence>
<evidence type="ECO:0000259" key="7">
    <source>
        <dbReference type="Pfam" id="PF00460"/>
    </source>
</evidence>
<evidence type="ECO:0000259" key="8">
    <source>
        <dbReference type="Pfam" id="PF06429"/>
    </source>
</evidence>
<reference evidence="10 11" key="1">
    <citation type="submission" date="2015-06" db="EMBL/GenBank/DDBJ databases">
        <title>Marinobacter subterrani, a genetically tractable neutrophilic iron-oxidizing strain isolated from the Soudan Iron Mine.</title>
        <authorList>
            <person name="Bonis B.M."/>
            <person name="Gralnick J.A."/>
        </authorList>
    </citation>
    <scope>NUCLEOTIDE SEQUENCE [LARGE SCALE GENOMIC DNA]</scope>
    <source>
        <strain evidence="10 11">JG233</strain>
    </source>
</reference>
<dbReference type="GO" id="GO:0009424">
    <property type="term" value="C:bacterial-type flagellum hook"/>
    <property type="evidence" value="ECO:0007669"/>
    <property type="project" value="InterPro"/>
</dbReference>
<evidence type="ECO:0000256" key="3">
    <source>
        <dbReference type="ARBA" id="ARBA00009677"/>
    </source>
</evidence>
<proteinExistence type="inferred from homology"/>
<keyword evidence="6" id="KW-0975">Bacterial flagellum</keyword>
<keyword evidence="10" id="KW-0966">Cell projection</keyword>
<keyword evidence="10" id="KW-0282">Flagellum</keyword>
<dbReference type="GO" id="GO:0005198">
    <property type="term" value="F:structural molecule activity"/>
    <property type="evidence" value="ECO:0007669"/>
    <property type="project" value="InterPro"/>
</dbReference>
<sequence>MAGLIGVGLTGILSHQAALNTTGNNITNANTPGYSRQEVVFDTQEGQRTGAGTIGSGVRVTDVRRLANEYLVQQVREDSSLNGEQTALNSELSRLDNLLGGEATGLSNSLNNFFASLQNAAEDPTSLPQRQLVLSEANQVVSRFRALSEELIQQRESVKTQMQQGAADANALLASIADLNLAISESPGLAQGRMPNELIDQRDEKLRQLSELVSIKISETEGSQVNVSLNNGLALVVGSNAARFGTRENAADPARLEFTLTAGGRTLTVDSQITGGKLGGLRRFEQEGLTPAIDDLGRVAVALSATVNHQHEIGMDLEGDLGGLFFTDINSQAAQRGRVIINENNQAPQDTRLAVEITDASLLEGGSWTLQFADNGNYQLIDEATGDVVNQGRLPATPLAEISMPGFNIRFEGGSISPGDKFLIQPTRNAASSIGLEVRREEDLALASPIKALTGSFQDTDGNPATPDVLVDANKGTGIIDQGTMLNVKNPVTNALLPGFTQNQTLANGPLQIVFEDDGAGGVTFSVFDVNNPPGVAGSVPLIANKPFTDGVTNTVFSESPGDGAAYQGYQFRISGQPEPGDRFTVSFNNGGVSDNRNAELLAALGTANTMNGGSQSFAEGYAGIVEDVGVKTRQSQLDLDASETLLSQSENQRQAVSGVNLDEEAGRLIQYQAAYNASAQVISVAQDLFNTLLQSFR</sequence>
<evidence type="ECO:0000256" key="4">
    <source>
        <dbReference type="ARBA" id="ARBA00016244"/>
    </source>
</evidence>